<keyword evidence="2" id="KW-0812">Transmembrane</keyword>
<feature type="transmembrane region" description="Helical" evidence="2">
    <location>
        <begin position="70"/>
        <end position="90"/>
    </location>
</feature>
<reference evidence="3 4" key="1">
    <citation type="submission" date="2019-01" db="EMBL/GenBank/DDBJ databases">
        <title>Halorientalis sp. F13-25 a new haloarchaeum isolated from hypersaline water.</title>
        <authorList>
            <person name="Ana D.-V."/>
            <person name="Cristina S.-P."/>
            <person name="Antonio V."/>
        </authorList>
    </citation>
    <scope>NUCLEOTIDE SEQUENCE [LARGE SCALE GENOMIC DNA]</scope>
    <source>
        <strain evidence="3 4">F13-25</strain>
    </source>
</reference>
<keyword evidence="4" id="KW-1185">Reference proteome</keyword>
<feature type="transmembrane region" description="Helical" evidence="2">
    <location>
        <begin position="157"/>
        <end position="176"/>
    </location>
</feature>
<feature type="region of interest" description="Disordered" evidence="1">
    <location>
        <begin position="101"/>
        <end position="131"/>
    </location>
</feature>
<organism evidence="3 4">
    <name type="scientific">Halorientalis pallida</name>
    <dbReference type="NCBI Taxonomy" id="2479928"/>
    <lineage>
        <taxon>Archaea</taxon>
        <taxon>Methanobacteriati</taxon>
        <taxon>Methanobacteriota</taxon>
        <taxon>Stenosarchaea group</taxon>
        <taxon>Halobacteria</taxon>
        <taxon>Halobacteriales</taxon>
        <taxon>Haloarculaceae</taxon>
        <taxon>Halorientalis</taxon>
    </lineage>
</organism>
<dbReference type="AlphaFoldDB" id="A0A498KYN8"/>
<accession>A0A498KYN8</accession>
<evidence type="ECO:0000313" key="3">
    <source>
        <dbReference type="EMBL" id="RXK50469.1"/>
    </source>
</evidence>
<evidence type="ECO:0000313" key="4">
    <source>
        <dbReference type="Proteomes" id="UP000289691"/>
    </source>
</evidence>
<evidence type="ECO:0000256" key="2">
    <source>
        <dbReference type="SAM" id="Phobius"/>
    </source>
</evidence>
<dbReference type="Proteomes" id="UP000289691">
    <property type="component" value="Unassembled WGS sequence"/>
</dbReference>
<sequence length="221" mass="23082">MRRETVIIVLLIASVLLPMWYVALTSGTPGSGIGLGNGADPIPVNQSAPIDPTGKFLPTPVEVGPNQSGVVTWVALLVTVAGMSGAARFIDRLGHTRESVAKSDVEADGGPASDASGASSEPRSDGGKPVVKVPPYLQTDTRWIVDYWPAPANRTGLIALAGLAWSTIVFAALLGLEGLGQARNQFVGVYAGMLFLSLAATVLVYAVFFTPSITVAERRDH</sequence>
<feature type="transmembrane region" description="Helical" evidence="2">
    <location>
        <begin position="188"/>
        <end position="209"/>
    </location>
</feature>
<name>A0A498KYN8_9EURY</name>
<dbReference type="EMBL" id="RDFA01000002">
    <property type="protein sequence ID" value="RXK50469.1"/>
    <property type="molecule type" value="Genomic_DNA"/>
</dbReference>
<protein>
    <submittedName>
        <fullName evidence="3">Uncharacterized protein</fullName>
    </submittedName>
</protein>
<proteinExistence type="predicted"/>
<evidence type="ECO:0000256" key="1">
    <source>
        <dbReference type="SAM" id="MobiDB-lite"/>
    </source>
</evidence>
<dbReference type="RefSeq" id="WP_129068429.1">
    <property type="nucleotide sequence ID" value="NZ_RDFA01000002.1"/>
</dbReference>
<dbReference type="OrthoDB" id="256991at2157"/>
<keyword evidence="2" id="KW-0472">Membrane</keyword>
<comment type="caution">
    <text evidence="3">The sequence shown here is derived from an EMBL/GenBank/DDBJ whole genome shotgun (WGS) entry which is preliminary data.</text>
</comment>
<keyword evidence="2" id="KW-1133">Transmembrane helix</keyword>
<feature type="compositionally biased region" description="Low complexity" evidence="1">
    <location>
        <begin position="108"/>
        <end position="121"/>
    </location>
</feature>
<gene>
    <name evidence="3" type="ORF">EAF64_07940</name>
</gene>